<accession>A0ABV8GHT5</accession>
<dbReference type="Proteomes" id="UP001595851">
    <property type="component" value="Unassembled WGS sequence"/>
</dbReference>
<sequence length="337" mass="37000">MATLPTCFRDALSNIQPTEDEKHAAEAHAEVSKVLTSYDKLKRLGIKPILIGSYAREASIRRVKDVDVFGRLTEADDTLAPGKAMDMFGEALDEEYDDRVERQYRSFKIDFPEFDLSVDAVPARPCGDHWEIPNRPNERARWVETNPTKLNELTTAANKVFTLNGSGIYVPMVKLVRQVRRTWVADQPGGFFFEIMTYWAFQNTKPSQSSHAAYLTVILEVIAETLPDVADDGLDDPTLPGKTISTKATNADFDAAIKKIAEAATLARAALNEEDSCRAAAQWRKLLGKTSEGEYVFPLPTYCNADGTSRASVTTRVVGAGTVAGAATVPAGSDRFA</sequence>
<evidence type="ECO:0000256" key="1">
    <source>
        <dbReference type="ARBA" id="ARBA00023118"/>
    </source>
</evidence>
<keyword evidence="1" id="KW-0051">Antiviral defense</keyword>
<dbReference type="InterPro" id="IPR006116">
    <property type="entry name" value="NT_2-5OAS_ClassI-CCAase"/>
</dbReference>
<evidence type="ECO:0000313" key="2">
    <source>
        <dbReference type="EMBL" id="MFC4013393.1"/>
    </source>
</evidence>
<dbReference type="RefSeq" id="WP_379533261.1">
    <property type="nucleotide sequence ID" value="NZ_JBHSBI010000027.1"/>
</dbReference>
<proteinExistence type="predicted"/>
<organism evidence="2 3">
    <name type="scientific">Nonomuraea purpurea</name>
    <dbReference type="NCBI Taxonomy" id="1849276"/>
    <lineage>
        <taxon>Bacteria</taxon>
        <taxon>Bacillati</taxon>
        <taxon>Actinomycetota</taxon>
        <taxon>Actinomycetes</taxon>
        <taxon>Streptosporangiales</taxon>
        <taxon>Streptosporangiaceae</taxon>
        <taxon>Nonomuraea</taxon>
    </lineage>
</organism>
<dbReference type="Gene3D" id="3.30.460.10">
    <property type="entry name" value="Beta Polymerase, domain 2"/>
    <property type="match status" value="1"/>
</dbReference>
<protein>
    <recommendedName>
        <fullName evidence="4">Nucleotidyltransferase</fullName>
    </recommendedName>
</protein>
<gene>
    <name evidence="2" type="ORF">ACFOY2_39630</name>
</gene>
<comment type="caution">
    <text evidence="2">The sequence shown here is derived from an EMBL/GenBank/DDBJ whole genome shotgun (WGS) entry which is preliminary data.</text>
</comment>
<dbReference type="EMBL" id="JBHSBI010000027">
    <property type="protein sequence ID" value="MFC4013393.1"/>
    <property type="molecule type" value="Genomic_DNA"/>
</dbReference>
<reference evidence="3" key="1">
    <citation type="journal article" date="2019" name="Int. J. Syst. Evol. Microbiol.">
        <title>The Global Catalogue of Microorganisms (GCM) 10K type strain sequencing project: providing services to taxonomists for standard genome sequencing and annotation.</title>
        <authorList>
            <consortium name="The Broad Institute Genomics Platform"/>
            <consortium name="The Broad Institute Genome Sequencing Center for Infectious Disease"/>
            <person name="Wu L."/>
            <person name="Ma J."/>
        </authorList>
    </citation>
    <scope>NUCLEOTIDE SEQUENCE [LARGE SCALE GENOMIC DNA]</scope>
    <source>
        <strain evidence="3">TBRC 1276</strain>
    </source>
</reference>
<evidence type="ECO:0008006" key="4">
    <source>
        <dbReference type="Google" id="ProtNLM"/>
    </source>
</evidence>
<dbReference type="Pfam" id="PF18144">
    <property type="entry name" value="SMODS"/>
    <property type="match status" value="1"/>
</dbReference>
<dbReference type="InterPro" id="IPR043519">
    <property type="entry name" value="NT_sf"/>
</dbReference>
<name>A0ABV8GHT5_9ACTN</name>
<keyword evidence="3" id="KW-1185">Reference proteome</keyword>
<dbReference type="CDD" id="cd05400">
    <property type="entry name" value="NT_2-5OAS_ClassI-CCAase"/>
    <property type="match status" value="1"/>
</dbReference>
<dbReference type="SUPFAM" id="SSF81301">
    <property type="entry name" value="Nucleotidyltransferase"/>
    <property type="match status" value="1"/>
</dbReference>
<evidence type="ECO:0000313" key="3">
    <source>
        <dbReference type="Proteomes" id="UP001595851"/>
    </source>
</evidence>